<reference evidence="1 2" key="1">
    <citation type="submission" date="2023-06" db="EMBL/GenBank/DDBJ databases">
        <title>Antibody response to the Sneathia vaginalis cytopathogenic toxin A during pregnancy.</title>
        <authorList>
            <person name="Mccoy Z.T."/>
            <person name="Serrano M.G."/>
            <person name="Spaine K."/>
            <person name="Edwards D.J."/>
            <person name="Buck G.A."/>
            <person name="Jefferson K."/>
        </authorList>
    </citation>
    <scope>NUCLEOTIDE SEQUENCE [LARGE SCALE GENOMIC DNA]</scope>
    <source>
        <strain evidence="1 2">CCUG 42621</strain>
    </source>
</reference>
<dbReference type="RefSeq" id="WP_285153105.1">
    <property type="nucleotide sequence ID" value="NZ_JASSPP010000007.1"/>
</dbReference>
<organism evidence="1 2">
    <name type="scientific">Sneathia sanguinegens</name>
    <dbReference type="NCBI Taxonomy" id="40543"/>
    <lineage>
        <taxon>Bacteria</taxon>
        <taxon>Fusobacteriati</taxon>
        <taxon>Fusobacteriota</taxon>
        <taxon>Fusobacteriia</taxon>
        <taxon>Fusobacteriales</taxon>
        <taxon>Leptotrichiaceae</taxon>
        <taxon>Sneathia</taxon>
    </lineage>
</organism>
<name>A0ABT7HL40_9FUSO</name>
<keyword evidence="2" id="KW-1185">Reference proteome</keyword>
<protein>
    <submittedName>
        <fullName evidence="1">Uncharacterized protein</fullName>
    </submittedName>
</protein>
<accession>A0ABT7HL40</accession>
<dbReference type="Proteomes" id="UP001225134">
    <property type="component" value="Unassembled WGS sequence"/>
</dbReference>
<evidence type="ECO:0000313" key="2">
    <source>
        <dbReference type="Proteomes" id="UP001225134"/>
    </source>
</evidence>
<gene>
    <name evidence="1" type="ORF">QQA45_04905</name>
</gene>
<comment type="caution">
    <text evidence="1">The sequence shown here is derived from an EMBL/GenBank/DDBJ whole genome shotgun (WGS) entry which is preliminary data.</text>
</comment>
<proteinExistence type="predicted"/>
<sequence>MANKKIDLKLLSKTIKAILGQETNIKELDGKNSIDVSKNDILIYNPHGQFYFYKVKKNGNITVPNKESCTKLSLGSGGGGDTFTWDKIKKKSIKWDNSSSVKQQLLDEFKFGDYATYTNYYIDYDIIGTTSYVIETPIANNERWPFSMGKLVFNKDGDYLVELNYVLYKMDDRRNGTLLFERIPWDLSSTSPKKMLFGGDDKDPDGVYWCKKIELTNGSYYYGNGLAVDNKNGKPIIVRCLMWIKVVNGVTVQYEQKDCKVLDKFSKKNNVQLNIGYFGANNVAYNEHVTNMKLYYKINSDDTTRTYYRYTDGKYYNICNFNNKFDDAAHNVYYFDLITMVDTWDGIGNSNDWLYSLICSVGVYPLAESEEKCSEWTIFKELETILAKEEFLFEYSVEKWERTYKHIPRFRELFIDTINKTNPKLFLYEIENLPKNSKDLLYSCISYLYELRKLINTYRNSEELKIAQENEPYYNDLEYLREFQKTYNYIIYDSYGAGWMTLLDRFGTDCHLNKEQLEAYRTIYEMLTKYNGTEIRPLFNVLNTNSDINKLFIEILLPYLKKSMI</sequence>
<dbReference type="EMBL" id="JASSPP010000007">
    <property type="protein sequence ID" value="MDK9580854.1"/>
    <property type="molecule type" value="Genomic_DNA"/>
</dbReference>
<evidence type="ECO:0000313" key="1">
    <source>
        <dbReference type="EMBL" id="MDK9580854.1"/>
    </source>
</evidence>